<comment type="caution">
    <text evidence="1">The sequence shown here is derived from an EMBL/GenBank/DDBJ whole genome shotgun (WGS) entry which is preliminary data.</text>
</comment>
<protein>
    <submittedName>
        <fullName evidence="1">Uncharacterized protein</fullName>
    </submittedName>
</protein>
<name>A0A1G1XKY4_9BACT</name>
<gene>
    <name evidence="1" type="ORF">A2570_01395</name>
</gene>
<dbReference type="EMBL" id="MHHY01000006">
    <property type="protein sequence ID" value="OGY40763.1"/>
    <property type="molecule type" value="Genomic_DNA"/>
</dbReference>
<sequence length="170" mass="20233">MRTKEDEKRIKRDMKKAAKFLDSPEGKKIDKVMSKIQENLKKEKELVVISDVFVQEEAETVLDRELNQDELDEVVETIYEGLTPLVQDSIKDVIEFRKLIDRSRDAEKTRPNYRVYWKNYNAYHSEFSLQRVFGTEKDARSYIKQKSYTPDDEWMIIAVDENGFESQMHL</sequence>
<evidence type="ECO:0000313" key="1">
    <source>
        <dbReference type="EMBL" id="OGY40763.1"/>
    </source>
</evidence>
<reference evidence="1 2" key="1">
    <citation type="journal article" date="2016" name="Nat. Commun.">
        <title>Thousands of microbial genomes shed light on interconnected biogeochemical processes in an aquifer system.</title>
        <authorList>
            <person name="Anantharaman K."/>
            <person name="Brown C.T."/>
            <person name="Hug L.A."/>
            <person name="Sharon I."/>
            <person name="Castelle C.J."/>
            <person name="Probst A.J."/>
            <person name="Thomas B.C."/>
            <person name="Singh A."/>
            <person name="Wilkins M.J."/>
            <person name="Karaoz U."/>
            <person name="Brodie E.L."/>
            <person name="Williams K.H."/>
            <person name="Hubbard S.S."/>
            <person name="Banfield J.F."/>
        </authorList>
    </citation>
    <scope>NUCLEOTIDE SEQUENCE [LARGE SCALE GENOMIC DNA]</scope>
</reference>
<dbReference type="AlphaFoldDB" id="A0A1G1XKY4"/>
<dbReference type="Proteomes" id="UP000178570">
    <property type="component" value="Unassembled WGS sequence"/>
</dbReference>
<proteinExistence type="predicted"/>
<organism evidence="1 2">
    <name type="scientific">Candidatus Brennerbacteria bacterium RIFOXYD1_FULL_41_16</name>
    <dbReference type="NCBI Taxonomy" id="1797529"/>
    <lineage>
        <taxon>Bacteria</taxon>
        <taxon>Candidatus Brenneribacteriota</taxon>
    </lineage>
</organism>
<dbReference type="STRING" id="1797529.A2570_01395"/>
<accession>A0A1G1XKY4</accession>
<evidence type="ECO:0000313" key="2">
    <source>
        <dbReference type="Proteomes" id="UP000178570"/>
    </source>
</evidence>